<dbReference type="PROSITE" id="PS51228">
    <property type="entry name" value="ACB_2"/>
    <property type="match status" value="1"/>
</dbReference>
<dbReference type="Proteomes" id="UP001338125">
    <property type="component" value="Unassembled WGS sequence"/>
</dbReference>
<evidence type="ECO:0000256" key="1">
    <source>
        <dbReference type="ARBA" id="ARBA00005567"/>
    </source>
</evidence>
<accession>A0ABR0T3L0</accession>
<dbReference type="InterPro" id="IPR035984">
    <property type="entry name" value="Acyl-CoA-binding_sf"/>
</dbReference>
<keyword evidence="2" id="KW-0446">Lipid-binding</keyword>
<evidence type="ECO:0000259" key="3">
    <source>
        <dbReference type="PROSITE" id="PS51228"/>
    </source>
</evidence>
<dbReference type="SUPFAM" id="SSF47027">
    <property type="entry name" value="Acyl-CoA binding protein"/>
    <property type="match status" value="1"/>
</dbReference>
<comment type="similarity">
    <text evidence="1">Belongs to the ACBP family.</text>
</comment>
<dbReference type="PRINTS" id="PR00689">
    <property type="entry name" value="ACOABINDINGP"/>
</dbReference>
<name>A0ABR0T3L0_9HYPO</name>
<dbReference type="PANTHER" id="PTHR23310">
    <property type="entry name" value="ACYL-COA-BINDING PROTEIN, ACBP"/>
    <property type="match status" value="1"/>
</dbReference>
<evidence type="ECO:0000313" key="4">
    <source>
        <dbReference type="EMBL" id="KAK5998571.1"/>
    </source>
</evidence>
<comment type="caution">
    <text evidence="4">The sequence shown here is derived from an EMBL/GenBank/DDBJ whole genome shotgun (WGS) entry which is preliminary data.</text>
</comment>
<dbReference type="InterPro" id="IPR014352">
    <property type="entry name" value="FERM/acyl-CoA-bd_prot_sf"/>
</dbReference>
<dbReference type="PANTHER" id="PTHR23310:SF62">
    <property type="entry name" value="ACYL-COA BINDING PROTEIN 1, ISOFORM A"/>
    <property type="match status" value="1"/>
</dbReference>
<proteinExistence type="inferred from homology"/>
<dbReference type="EMBL" id="JAVFKD010000001">
    <property type="protein sequence ID" value="KAK5998571.1"/>
    <property type="molecule type" value="Genomic_DNA"/>
</dbReference>
<feature type="domain" description="ACB" evidence="3">
    <location>
        <begin position="3"/>
        <end position="91"/>
    </location>
</feature>
<organism evidence="4 5">
    <name type="scientific">Cladobotryum mycophilum</name>
    <dbReference type="NCBI Taxonomy" id="491253"/>
    <lineage>
        <taxon>Eukaryota</taxon>
        <taxon>Fungi</taxon>
        <taxon>Dikarya</taxon>
        <taxon>Ascomycota</taxon>
        <taxon>Pezizomycotina</taxon>
        <taxon>Sordariomycetes</taxon>
        <taxon>Hypocreomycetidae</taxon>
        <taxon>Hypocreales</taxon>
        <taxon>Hypocreaceae</taxon>
        <taxon>Cladobotryum</taxon>
    </lineage>
</organism>
<dbReference type="Gene3D" id="1.20.80.10">
    <property type="match status" value="1"/>
</dbReference>
<evidence type="ECO:0000313" key="5">
    <source>
        <dbReference type="Proteomes" id="UP001338125"/>
    </source>
</evidence>
<sequence length="103" mass="11526">MVTVADFEKAAEDSRKLVKKPNNDELLELYGLFKVAKAEDFSKAVAPGLFDIRNKAKYNSWKGYVDEGLTAESAQERYVALVEKLKVTYGYDANKVPEKTGSD</sequence>
<protein>
    <submittedName>
        <fullName evidence="4">Acyl-CoA-bindinghomolog-like protein</fullName>
    </submittedName>
</protein>
<gene>
    <name evidence="4" type="ORF">PT974_00952</name>
</gene>
<keyword evidence="5" id="KW-1185">Reference proteome</keyword>
<reference evidence="4 5" key="1">
    <citation type="submission" date="2024-01" db="EMBL/GenBank/DDBJ databases">
        <title>Complete genome of Cladobotryum mycophilum ATHUM6906.</title>
        <authorList>
            <person name="Christinaki A.C."/>
            <person name="Myridakis A.I."/>
            <person name="Kouvelis V.N."/>
        </authorList>
    </citation>
    <scope>NUCLEOTIDE SEQUENCE [LARGE SCALE GENOMIC DNA]</scope>
    <source>
        <strain evidence="4 5">ATHUM6906</strain>
    </source>
</reference>
<dbReference type="InterPro" id="IPR000582">
    <property type="entry name" value="Acyl-CoA-binding_protein"/>
</dbReference>
<dbReference type="Pfam" id="PF00887">
    <property type="entry name" value="ACBP"/>
    <property type="match status" value="1"/>
</dbReference>
<evidence type="ECO:0000256" key="2">
    <source>
        <dbReference type="ARBA" id="ARBA00023121"/>
    </source>
</evidence>